<dbReference type="PROSITE" id="PS50825">
    <property type="entry name" value="HYR"/>
    <property type="match status" value="1"/>
</dbReference>
<dbReference type="Gene3D" id="2.60.40.10">
    <property type="entry name" value="Immunoglobulins"/>
    <property type="match status" value="2"/>
</dbReference>
<sequence length="1688" mass="184694">MKKIMTLAMILLSVAFFSACDLLNPDTPEEDTSPPVIALTGGVSTLEVGGTFTEPTCTVTDNVDTDLTCTKTGEVLVDTVGEYTLTYTAVDSAGNEATPRTFTVTVTAEVIEDTEAPTITVTGGTTMIFAGEEFTEPVCGVTDNMDASVECVVTGTVDSNTAGEYTLTYNATDNAGNVAATKTFTVRVIDMSGSIYRQYYNQVIALDGAVNNLSDDQKRLVINLVNSNDFIDFFGTIVGEYQLLDEEIDLTEDEIATFIDIFDDLVNSLIDYNYFMMQEFFVDDGTFVYLDDTKEVILRYVGSDDEVVIPDTVVTIGYGAFARTDITSVTFSNSVRQISIGAFSDTELTTITIPETIESIGWSSFEATPIESITIEGDASRFDDVWILTGLSFELHPSYVVHEVYGFLESTGTIVQYFGNATDLVIPETINDITVTEIMAATFRYGEIVNLTIPASITTIGYDAFSRNNFESITILGDESRFDDVWLEIGFPMELASFIVETDDGFIFNKTSQEIIVYVGGDTTVVIPSEIDGVAVTSIGQYAFYDVYGTISLTIPESITTIARRSFASYSIEAITILGDSTRFDDEWLDIGFPIELAGFVTVTPDGFTFNTNTGELYLYTGDATTLTIPSQIDGVDVVIIASGAFEKNRTLTSVTIPDTVTIIEERAFASTKGVLTQVYLGSNVEIIGDEAFKGHGITTLTIPASVTDIGDEAFQTTNIIGESITTLTILGDETRFDDEWETIGFPMNLATFIVTTADGYVFNTNTQTIIEYTGTATTLSIPSTIDGVTVIGLGYEVFMEVGLTSVSLPDTLEVIGAAAFVFNNLADITIPASVTDIESYAFYGNPIESITILGDDSRFDDVWENVGFPMNLATFIVTSADGYVFNTNTQTIIDYEGSATIIDIPSQIDGIDVLIIGEEVFEGRTNLTSVTIPDTVIEIKDEAFAGTRGALTELHLGSGVEVIRYRAFDDHGLTSLTIPESVETIYYGAFEPYYTVADSFTTITILGDTSRFDEDWLEIGFPIELANFIITTEDGFVINTINGWLMGYTGTSSSIVIPSVVNDVDIWYIDEYVFANQNIDTITIPESILYIGYGAFADNPITSITILGDQNRFNDNWRHIGFPMELAPFIVTTEDGFVFHTEYHAIIDYVGTATTIIIPDVINDTTVLMIENSAFTSRGLTSVTIPESVVEIEYGAFADNPLTSITILGDSTRFDHIWEYIGFPIELAAFLVTTPEGFVFNTSTETIVGYTGTATTLTIPAEIEGVPVTAIGYSAFEGNRTLTSVTIPDSVHEILFRAFASTKGVLTEVILGNNVEVIDDMAFKGHGITTLVIPESVQYIGYEAFHTTNEIGVSLTSITILGDASRFNDMWEEIGFPMELATFIITTPEGIVFDTTANDIIDYVGESSVLVIPSEINGVVITYIGELIFAYKGLTDITIPETVTIIDYMAFTGNSLESITILGDTSRFDEMWMHIGFPIELAPFIHITDDGIVFHKTLQAIIDYTGNATEIVIPASIDGIAVLSIEDHVFAYNAITSVTIPETVIEIGMNAFANNPLTSITILGDETRFDDVWENIGFPPDLSRIDYQVVQLGDVIITSISESGENDYYQIELTETTTIRVYTESSNDTYGYLYDANFLDLIHNDDAGEGTNFEFSYTLEPGIYYIRVRAYSEFATFDYELHIESDQ</sequence>
<evidence type="ECO:0000256" key="2">
    <source>
        <dbReference type="SAM" id="SignalP"/>
    </source>
</evidence>
<feature type="signal peptide" evidence="2">
    <location>
        <begin position="1"/>
        <end position="19"/>
    </location>
</feature>
<dbReference type="InterPro" id="IPR013783">
    <property type="entry name" value="Ig-like_fold"/>
</dbReference>
<dbReference type="Pfam" id="PF16403">
    <property type="entry name" value="Bact_surface_Ig-like"/>
    <property type="match status" value="2"/>
</dbReference>
<dbReference type="SUPFAM" id="SSF89260">
    <property type="entry name" value="Collagen-binding domain"/>
    <property type="match status" value="1"/>
</dbReference>
<proteinExistence type="predicted"/>
<name>A0A7L7KSR6_9MOLU</name>
<evidence type="ECO:0000256" key="1">
    <source>
        <dbReference type="ARBA" id="ARBA00022737"/>
    </source>
</evidence>
<organism evidence="4 5">
    <name type="scientific">Candidatus Xianfuyuplasma coldseepsis</name>
    <dbReference type="NCBI Taxonomy" id="2782163"/>
    <lineage>
        <taxon>Bacteria</taxon>
        <taxon>Bacillati</taxon>
        <taxon>Mycoplasmatota</taxon>
        <taxon>Mollicutes</taxon>
        <taxon>Candidatus Izemoplasmatales</taxon>
        <taxon>Candidatus Izemoplasmataceae</taxon>
        <taxon>Candidatus Xianfuyuplasma</taxon>
    </lineage>
</organism>
<gene>
    <name evidence="4" type="ORF">G4Z02_05950</name>
</gene>
<dbReference type="EMBL" id="CP048914">
    <property type="protein sequence ID" value="QMS85312.1"/>
    <property type="molecule type" value="Genomic_DNA"/>
</dbReference>
<dbReference type="InterPro" id="IPR053139">
    <property type="entry name" value="Surface_bspA-like"/>
</dbReference>
<dbReference type="PANTHER" id="PTHR45661:SF3">
    <property type="entry name" value="IG-LIKE DOMAIN-CONTAINING PROTEIN"/>
    <property type="match status" value="1"/>
</dbReference>
<feature type="domain" description="HYR" evidence="3">
    <location>
        <begin position="23"/>
        <end position="108"/>
    </location>
</feature>
<dbReference type="Proteomes" id="UP000514720">
    <property type="component" value="Chromosome"/>
</dbReference>
<dbReference type="InterPro" id="IPR003410">
    <property type="entry name" value="HYR_dom"/>
</dbReference>
<dbReference type="PROSITE" id="PS51257">
    <property type="entry name" value="PROKAR_LIPOPROTEIN"/>
    <property type="match status" value="1"/>
</dbReference>
<keyword evidence="1" id="KW-0677">Repeat</keyword>
<evidence type="ECO:0000259" key="3">
    <source>
        <dbReference type="PROSITE" id="PS50825"/>
    </source>
</evidence>
<dbReference type="RefSeq" id="WP_258877104.1">
    <property type="nucleotide sequence ID" value="NZ_CP048914.1"/>
</dbReference>
<dbReference type="InterPro" id="IPR032675">
    <property type="entry name" value="LRR_dom_sf"/>
</dbReference>
<dbReference type="Gene3D" id="3.80.10.10">
    <property type="entry name" value="Ribonuclease Inhibitor"/>
    <property type="match status" value="11"/>
</dbReference>
<dbReference type="KEGG" id="xcl:G4Z02_05950"/>
<evidence type="ECO:0000313" key="4">
    <source>
        <dbReference type="EMBL" id="QMS85312.1"/>
    </source>
</evidence>
<keyword evidence="5" id="KW-1185">Reference proteome</keyword>
<dbReference type="InterPro" id="IPR026906">
    <property type="entry name" value="LRR_5"/>
</dbReference>
<dbReference type="Pfam" id="PF13306">
    <property type="entry name" value="LRR_5"/>
    <property type="match status" value="11"/>
</dbReference>
<accession>A0A7L7KSR6</accession>
<protein>
    <submittedName>
        <fullName evidence="4">Leucine-rich repeat protein</fullName>
    </submittedName>
</protein>
<reference evidence="4 5" key="1">
    <citation type="submission" date="2020-02" db="EMBL/GenBank/DDBJ databases">
        <authorList>
            <person name="Zheng R.K."/>
            <person name="Sun C.M."/>
        </authorList>
    </citation>
    <scope>NUCLEOTIDE SEQUENCE [LARGE SCALE GENOMIC DNA]</scope>
    <source>
        <strain evidence="5">zrk13</strain>
    </source>
</reference>
<dbReference type="PANTHER" id="PTHR45661">
    <property type="entry name" value="SURFACE ANTIGEN"/>
    <property type="match status" value="1"/>
</dbReference>
<dbReference type="Gene3D" id="2.60.120.380">
    <property type="match status" value="1"/>
</dbReference>
<keyword evidence="2" id="KW-0732">Signal</keyword>
<dbReference type="InterPro" id="IPR032179">
    <property type="entry name" value="Cry22Aa_Ig-like"/>
</dbReference>
<evidence type="ECO:0000313" key="5">
    <source>
        <dbReference type="Proteomes" id="UP000514720"/>
    </source>
</evidence>
<feature type="chain" id="PRO_5029534167" evidence="2">
    <location>
        <begin position="20"/>
        <end position="1688"/>
    </location>
</feature>